<comment type="subunit">
    <text evidence="2">Monomer. Binds 30S ribosomal subunits, but not 50S ribosomal subunits or 70S ribosomes.</text>
</comment>
<reference evidence="4 5" key="1">
    <citation type="submission" date="2022-08" db="EMBL/GenBank/DDBJ databases">
        <title>Bacterial and archaeal communities from various locations to study Microbial Dark Matter (Phase II).</title>
        <authorList>
            <person name="Stepanauskas R."/>
        </authorList>
    </citation>
    <scope>NUCLEOTIDE SEQUENCE [LARGE SCALE GENOMIC DNA]</scope>
    <source>
        <strain evidence="4 5">PD1</strain>
    </source>
</reference>
<keyword evidence="2" id="KW-0963">Cytoplasm</keyword>
<gene>
    <name evidence="2" type="primary">rbfA</name>
    <name evidence="4" type="ORF">M2350_001791</name>
</gene>
<evidence type="ECO:0000256" key="1">
    <source>
        <dbReference type="ARBA" id="ARBA00022517"/>
    </source>
</evidence>
<name>A0ABT2ER29_9BACT</name>
<dbReference type="Gene3D" id="3.30.300.20">
    <property type="match status" value="1"/>
</dbReference>
<evidence type="ECO:0000256" key="2">
    <source>
        <dbReference type="HAMAP-Rule" id="MF_00003"/>
    </source>
</evidence>
<dbReference type="EMBL" id="JANUCP010000003">
    <property type="protein sequence ID" value="MCS3919378.1"/>
    <property type="molecule type" value="Genomic_DNA"/>
</dbReference>
<keyword evidence="1 2" id="KW-0690">Ribosome biogenesis</keyword>
<evidence type="ECO:0000313" key="4">
    <source>
        <dbReference type="EMBL" id="MCS3919378.1"/>
    </source>
</evidence>
<feature type="compositionally biased region" description="Basic residues" evidence="3">
    <location>
        <begin position="130"/>
        <end position="142"/>
    </location>
</feature>
<dbReference type="NCBIfam" id="TIGR00082">
    <property type="entry name" value="rbfA"/>
    <property type="match status" value="1"/>
</dbReference>
<keyword evidence="5" id="KW-1185">Reference proteome</keyword>
<dbReference type="InterPro" id="IPR023799">
    <property type="entry name" value="RbfA_dom_sf"/>
</dbReference>
<dbReference type="PANTHER" id="PTHR33515:SF1">
    <property type="entry name" value="RIBOSOME-BINDING FACTOR A, CHLOROPLASTIC-RELATED"/>
    <property type="match status" value="1"/>
</dbReference>
<comment type="similarity">
    <text evidence="2">Belongs to the RbfA family.</text>
</comment>
<evidence type="ECO:0000256" key="3">
    <source>
        <dbReference type="SAM" id="MobiDB-lite"/>
    </source>
</evidence>
<comment type="caution">
    <text evidence="4">The sequence shown here is derived from an EMBL/GenBank/DDBJ whole genome shotgun (WGS) entry which is preliminary data.</text>
</comment>
<sequence length="142" mass="16408">MANLRRLERANELLREIIGDFLVYKLRDPRLQFVTVTEVQLSPDFQHGKVYFTVLGGEQREQEALAALQSAEPLIREEINRNVHWRFIPRLTFIVDKRIEKAMSVLALLDQIAQSQPVQAPEGASPDKPTKKRTRRTSKSRS</sequence>
<proteinExistence type="inferred from homology"/>
<evidence type="ECO:0000313" key="5">
    <source>
        <dbReference type="Proteomes" id="UP001204798"/>
    </source>
</evidence>
<dbReference type="InterPro" id="IPR015946">
    <property type="entry name" value="KH_dom-like_a/b"/>
</dbReference>
<dbReference type="HAMAP" id="MF_00003">
    <property type="entry name" value="RbfA"/>
    <property type="match status" value="1"/>
</dbReference>
<dbReference type="RefSeq" id="WP_018195406.1">
    <property type="nucleotide sequence ID" value="NZ_CP130454.1"/>
</dbReference>
<dbReference type="Pfam" id="PF02033">
    <property type="entry name" value="RBFA"/>
    <property type="match status" value="1"/>
</dbReference>
<comment type="function">
    <text evidence="2">One of several proteins that assist in the late maturation steps of the functional core of the 30S ribosomal subunit. Associates with free 30S ribosomal subunits (but not with 30S subunits that are part of 70S ribosomes or polysomes). Required for efficient processing of 16S rRNA. May interact with the 5'-terminal helix region of 16S rRNA.</text>
</comment>
<protein>
    <recommendedName>
        <fullName evidence="2">Ribosome-binding factor A</fullName>
    </recommendedName>
</protein>
<dbReference type="SUPFAM" id="SSF89919">
    <property type="entry name" value="Ribosome-binding factor A, RbfA"/>
    <property type="match status" value="1"/>
</dbReference>
<accession>A0ABT2ER29</accession>
<dbReference type="InterPro" id="IPR000238">
    <property type="entry name" value="RbfA"/>
</dbReference>
<comment type="subcellular location">
    <subcellularLocation>
        <location evidence="2">Cytoplasm</location>
    </subcellularLocation>
</comment>
<dbReference type="Proteomes" id="UP001204798">
    <property type="component" value="Unassembled WGS sequence"/>
</dbReference>
<dbReference type="PANTHER" id="PTHR33515">
    <property type="entry name" value="RIBOSOME-BINDING FACTOR A, CHLOROPLASTIC-RELATED"/>
    <property type="match status" value="1"/>
</dbReference>
<feature type="region of interest" description="Disordered" evidence="3">
    <location>
        <begin position="115"/>
        <end position="142"/>
    </location>
</feature>
<organism evidence="4 5">
    <name type="scientific">Candidatus Fervidibacter sacchari</name>
    <dbReference type="NCBI Taxonomy" id="1448929"/>
    <lineage>
        <taxon>Bacteria</taxon>
        <taxon>Candidatus Fervidibacterota</taxon>
        <taxon>Candidatus Fervidibacter</taxon>
    </lineage>
</organism>